<evidence type="ECO:0000256" key="2">
    <source>
        <dbReference type="ARBA" id="ARBA00007805"/>
    </source>
</evidence>
<accession>A0AAE0T5K0</accession>
<dbReference type="PRINTS" id="PR00100">
    <property type="entry name" value="AOTCASE"/>
</dbReference>
<comment type="similarity">
    <text evidence="2">Belongs to the aspartate/ornithine carbamoyltransferase superfamily. OTCase family.</text>
</comment>
<feature type="domain" description="Aspartate/ornithine carbamoyltransferase Asp/Orn-binding" evidence="6">
    <location>
        <begin position="162"/>
        <end position="251"/>
    </location>
</feature>
<dbReference type="EC" id="2.1.3.3" evidence="4"/>
<dbReference type="EMBL" id="JAEAOA010000186">
    <property type="protein sequence ID" value="KAK3604161.1"/>
    <property type="molecule type" value="Genomic_DNA"/>
</dbReference>
<proteinExistence type="inferred from homology"/>
<dbReference type="AlphaFoldDB" id="A0AAE0T5K0"/>
<dbReference type="InterPro" id="IPR027417">
    <property type="entry name" value="P-loop_NTPase"/>
</dbReference>
<dbReference type="Proteomes" id="UP001195483">
    <property type="component" value="Unassembled WGS sequence"/>
</dbReference>
<comment type="subunit">
    <text evidence="3">Homotrimer.</text>
</comment>
<evidence type="ECO:0000259" key="7">
    <source>
        <dbReference type="Pfam" id="PF02729"/>
    </source>
</evidence>
<feature type="domain" description="Aspartate/ornithine carbamoyltransferase carbamoyl-P binding" evidence="7">
    <location>
        <begin position="7"/>
        <end position="142"/>
    </location>
</feature>
<dbReference type="PRINTS" id="PR00102">
    <property type="entry name" value="OTCASE"/>
</dbReference>
<keyword evidence="9" id="KW-1185">Reference proteome</keyword>
<reference evidence="8" key="2">
    <citation type="journal article" date="2021" name="Genome Biol. Evol.">
        <title>Developing a high-quality reference genome for a parasitic bivalve with doubly uniparental inheritance (Bivalvia: Unionida).</title>
        <authorList>
            <person name="Smith C.H."/>
        </authorList>
    </citation>
    <scope>NUCLEOTIDE SEQUENCE</scope>
    <source>
        <strain evidence="8">CHS0354</strain>
        <tissue evidence="8">Mantle</tissue>
    </source>
</reference>
<dbReference type="InterPro" id="IPR006132">
    <property type="entry name" value="Asp/Orn_carbamoyltranf_P-bd"/>
</dbReference>
<comment type="caution">
    <text evidence="8">The sequence shown here is derived from an EMBL/GenBank/DDBJ whole genome shotgun (WGS) entry which is preliminary data.</text>
</comment>
<name>A0AAE0T5K0_9BIVA</name>
<organism evidence="8 9">
    <name type="scientific">Potamilus streckersoni</name>
    <dbReference type="NCBI Taxonomy" id="2493646"/>
    <lineage>
        <taxon>Eukaryota</taxon>
        <taxon>Metazoa</taxon>
        <taxon>Spiralia</taxon>
        <taxon>Lophotrochozoa</taxon>
        <taxon>Mollusca</taxon>
        <taxon>Bivalvia</taxon>
        <taxon>Autobranchia</taxon>
        <taxon>Heteroconchia</taxon>
        <taxon>Palaeoheterodonta</taxon>
        <taxon>Unionida</taxon>
        <taxon>Unionoidea</taxon>
        <taxon>Unionidae</taxon>
        <taxon>Ambleminae</taxon>
        <taxon>Lampsilini</taxon>
        <taxon>Potamilus</taxon>
    </lineage>
</organism>
<dbReference type="Pfam" id="PF02729">
    <property type="entry name" value="OTCace_N"/>
    <property type="match status" value="1"/>
</dbReference>
<comment type="pathway">
    <text evidence="1">Nitrogen metabolism; urea cycle; L-citrulline from L-ornithine and carbamoyl phosphate: step 1/1.</text>
</comment>
<gene>
    <name evidence="8" type="ORF">CHS0354_001968</name>
</gene>
<sequence length="558" mass="64410">MAEKNTRHLIDWKYWKEEDIRDLLDLAVKVKHNRWAYQGRLMGRSIALIFQKTSTRTRISFESGINELGGHPIFMDWNTSNFMISDIGYEAKYLSRNTSAIMARLKSNKDLLKIAENAEVPVINGCCDLYHPCQALADCMTIFQYAGKTEGIRLTMIWRQADEVSRKSAKEKGFLRETDDIRSAVNDADFVYTDTWVNMEFFNDSAYSEQKAKIIQKMMPYQINADLMKASKAYIMHDMPIHPGYEITDEMSAVYAYYPRDRKEFLHIENLVRIILYAKAAGFTDEQLNDLTLRDGYSTTNVRAIIDMINFIRQEYGFRENEIITQIIENEKPVPGAGKTAVILQYTRYLRRRYSRRTIGFIPFETRIGKKNISDIPYDSELFFAEADNALHASHCGLYSLYQDFPLQFCAKAEGFTIKKQALTDRLAFLHSHYDDVWIEYGAELRVPLFEDDSTFTEHMNHISRYFIYIVSPETKTFDAAIADLCLLQNQKQAGAVLLNNPHNSSDVKWLEYMWHTLNAYSGYGVIGLMPYIASAMNPDDTKLTGVLKRLTLSSPAI</sequence>
<dbReference type="GO" id="GO:0004585">
    <property type="term" value="F:ornithine carbamoyltransferase activity"/>
    <property type="evidence" value="ECO:0007669"/>
    <property type="project" value="UniProtKB-EC"/>
</dbReference>
<evidence type="ECO:0000313" key="9">
    <source>
        <dbReference type="Proteomes" id="UP001195483"/>
    </source>
</evidence>
<evidence type="ECO:0000259" key="6">
    <source>
        <dbReference type="Pfam" id="PF00185"/>
    </source>
</evidence>
<dbReference type="PANTHER" id="PTHR45753">
    <property type="entry name" value="ORNITHINE CARBAMOYLTRANSFERASE, MITOCHONDRIAL"/>
    <property type="match status" value="1"/>
</dbReference>
<dbReference type="SUPFAM" id="SSF53671">
    <property type="entry name" value="Aspartate/ornithine carbamoyltransferase"/>
    <property type="match status" value="1"/>
</dbReference>
<keyword evidence="5" id="KW-0808">Transferase</keyword>
<protein>
    <recommendedName>
        <fullName evidence="4">ornithine carbamoyltransferase</fullName>
        <ecNumber evidence="4">2.1.3.3</ecNumber>
    </recommendedName>
</protein>
<dbReference type="GO" id="GO:0042450">
    <property type="term" value="P:L-arginine biosynthetic process via ornithine"/>
    <property type="evidence" value="ECO:0007669"/>
    <property type="project" value="TreeGrafter"/>
</dbReference>
<dbReference type="Gene3D" id="3.40.50.300">
    <property type="entry name" value="P-loop containing nucleotide triphosphate hydrolases"/>
    <property type="match status" value="1"/>
</dbReference>
<dbReference type="GO" id="GO:0019240">
    <property type="term" value="P:citrulline biosynthetic process"/>
    <property type="evidence" value="ECO:0007669"/>
    <property type="project" value="TreeGrafter"/>
</dbReference>
<dbReference type="Pfam" id="PF00185">
    <property type="entry name" value="OTCace"/>
    <property type="match status" value="1"/>
</dbReference>
<evidence type="ECO:0000313" key="8">
    <source>
        <dbReference type="EMBL" id="KAK3604161.1"/>
    </source>
</evidence>
<evidence type="ECO:0000256" key="5">
    <source>
        <dbReference type="ARBA" id="ARBA00022679"/>
    </source>
</evidence>
<dbReference type="InterPro" id="IPR002292">
    <property type="entry name" value="Orn/put_carbamltrans"/>
</dbReference>
<dbReference type="GO" id="GO:0016597">
    <property type="term" value="F:amino acid binding"/>
    <property type="evidence" value="ECO:0007669"/>
    <property type="project" value="InterPro"/>
</dbReference>
<dbReference type="PROSITE" id="PS00097">
    <property type="entry name" value="CARBAMOYLTRANSFERASE"/>
    <property type="match status" value="1"/>
</dbReference>
<dbReference type="InterPro" id="IPR006131">
    <property type="entry name" value="Asp_carbamoyltransf_Asp/Orn-bd"/>
</dbReference>
<reference evidence="8" key="3">
    <citation type="submission" date="2023-05" db="EMBL/GenBank/DDBJ databases">
        <authorList>
            <person name="Smith C.H."/>
        </authorList>
    </citation>
    <scope>NUCLEOTIDE SEQUENCE</scope>
    <source>
        <strain evidence="8">CHS0354</strain>
        <tissue evidence="8">Mantle</tissue>
    </source>
</reference>
<evidence type="ECO:0000256" key="3">
    <source>
        <dbReference type="ARBA" id="ARBA00011233"/>
    </source>
</evidence>
<evidence type="ECO:0000256" key="4">
    <source>
        <dbReference type="ARBA" id="ARBA00013007"/>
    </source>
</evidence>
<evidence type="ECO:0000256" key="1">
    <source>
        <dbReference type="ARBA" id="ARBA00004695"/>
    </source>
</evidence>
<dbReference type="SUPFAM" id="SSF52540">
    <property type="entry name" value="P-loop containing nucleoside triphosphate hydrolases"/>
    <property type="match status" value="1"/>
</dbReference>
<dbReference type="InterPro" id="IPR036901">
    <property type="entry name" value="Asp/Orn_carbamoylTrfase_sf"/>
</dbReference>
<dbReference type="Gene3D" id="3.40.50.1370">
    <property type="entry name" value="Aspartate/ornithine carbamoyltransferase"/>
    <property type="match status" value="3"/>
</dbReference>
<dbReference type="InterPro" id="IPR006130">
    <property type="entry name" value="Asp/Orn_carbamoylTrfase"/>
</dbReference>
<reference evidence="8" key="1">
    <citation type="journal article" date="2021" name="Genome Biol. Evol.">
        <title>A High-Quality Reference Genome for a Parasitic Bivalve with Doubly Uniparental Inheritance (Bivalvia: Unionida).</title>
        <authorList>
            <person name="Smith C.H."/>
        </authorList>
    </citation>
    <scope>NUCLEOTIDE SEQUENCE</scope>
    <source>
        <strain evidence="8">CHS0354</strain>
    </source>
</reference>
<dbReference type="PANTHER" id="PTHR45753:SF3">
    <property type="entry name" value="ORNITHINE TRANSCARBAMYLASE, MITOCHONDRIAL"/>
    <property type="match status" value="1"/>
</dbReference>